<dbReference type="Pfam" id="PF03963">
    <property type="entry name" value="FlgD"/>
    <property type="match status" value="1"/>
</dbReference>
<evidence type="ECO:0000313" key="7">
    <source>
        <dbReference type="EMBL" id="MBB6131982.1"/>
    </source>
</evidence>
<evidence type="ECO:0000256" key="2">
    <source>
        <dbReference type="ARBA" id="ARBA00016013"/>
    </source>
</evidence>
<comment type="function">
    <text evidence="4 5">Required for flagellar hook formation. May act as a scaffolding protein.</text>
</comment>
<dbReference type="Proteomes" id="UP000540787">
    <property type="component" value="Unassembled WGS sequence"/>
</dbReference>
<reference evidence="7 8" key="1">
    <citation type="submission" date="2020-08" db="EMBL/GenBank/DDBJ databases">
        <title>The Agave Microbiome: Exploring the role of microbial communities in plant adaptations to desert environments.</title>
        <authorList>
            <person name="Partida-Martinez L.P."/>
        </authorList>
    </citation>
    <scope>NUCLEOTIDE SEQUENCE [LARGE SCALE GENOMIC DNA]</scope>
    <source>
        <strain evidence="7 8">AT3.2</strain>
    </source>
</reference>
<evidence type="ECO:0000256" key="6">
    <source>
        <dbReference type="SAM" id="MobiDB-lite"/>
    </source>
</evidence>
<gene>
    <name evidence="7" type="ORF">HD842_000093</name>
</gene>
<organism evidence="7 8">
    <name type="scientific">Massilia aurea</name>
    <dbReference type="NCBI Taxonomy" id="373040"/>
    <lineage>
        <taxon>Bacteria</taxon>
        <taxon>Pseudomonadati</taxon>
        <taxon>Pseudomonadota</taxon>
        <taxon>Betaproteobacteria</taxon>
        <taxon>Burkholderiales</taxon>
        <taxon>Oxalobacteraceae</taxon>
        <taxon>Telluria group</taxon>
        <taxon>Massilia</taxon>
    </lineage>
</organism>
<keyword evidence="7" id="KW-0966">Cell projection</keyword>
<comment type="similarity">
    <text evidence="1 5">Belongs to the FlgD family.</text>
</comment>
<evidence type="ECO:0000256" key="5">
    <source>
        <dbReference type="RuleBase" id="RU362076"/>
    </source>
</evidence>
<evidence type="ECO:0000256" key="4">
    <source>
        <dbReference type="ARBA" id="ARBA00024746"/>
    </source>
</evidence>
<protein>
    <recommendedName>
        <fullName evidence="2 5">Basal-body rod modification protein FlgD</fullName>
    </recommendedName>
</protein>
<proteinExistence type="inferred from homology"/>
<keyword evidence="8" id="KW-1185">Reference proteome</keyword>
<accession>A0A7W9U5G2</accession>
<keyword evidence="7" id="KW-0282">Flagellum</keyword>
<name>A0A7W9U5G2_9BURK</name>
<keyword evidence="3 5" id="KW-1005">Bacterial flagellum biogenesis</keyword>
<keyword evidence="7" id="KW-0969">Cilium</keyword>
<feature type="compositionally biased region" description="Low complexity" evidence="6">
    <location>
        <begin position="7"/>
        <end position="21"/>
    </location>
</feature>
<feature type="region of interest" description="Disordered" evidence="6">
    <location>
        <begin position="1"/>
        <end position="21"/>
    </location>
</feature>
<dbReference type="RefSeq" id="WP_183549510.1">
    <property type="nucleotide sequence ID" value="NZ_JACHBX010000001.1"/>
</dbReference>
<sequence length="233" mass="23602">MVTTTSNAFGLNGNTNGNANSNAVAPAASPVSANKDMFTKLLVAQIRNQDPLAPSDPATFVNQLSQLSQTEALENMTQTTAASATMLQSLQVLAMGGQVGNQVSVETSRVQLGDTPLQGSVQLGGASSLTHLVLTGATGTQTRIELPPHAAGAQGFTIDPAKLGLPAGKYSIAAEAADGTKPAVEIDGRLNSVRLSSTGGIVMQVAGIGDVEPGWITGFNGKTTGADAPVTFN</sequence>
<evidence type="ECO:0000256" key="3">
    <source>
        <dbReference type="ARBA" id="ARBA00022795"/>
    </source>
</evidence>
<dbReference type="AlphaFoldDB" id="A0A7W9U5G2"/>
<evidence type="ECO:0000313" key="8">
    <source>
        <dbReference type="Proteomes" id="UP000540787"/>
    </source>
</evidence>
<dbReference type="GO" id="GO:0044781">
    <property type="term" value="P:bacterial-type flagellum organization"/>
    <property type="evidence" value="ECO:0007669"/>
    <property type="project" value="UniProtKB-UniRule"/>
</dbReference>
<comment type="caution">
    <text evidence="7">The sequence shown here is derived from an EMBL/GenBank/DDBJ whole genome shotgun (WGS) entry which is preliminary data.</text>
</comment>
<dbReference type="EMBL" id="JACHBX010000001">
    <property type="protein sequence ID" value="MBB6131982.1"/>
    <property type="molecule type" value="Genomic_DNA"/>
</dbReference>
<evidence type="ECO:0000256" key="1">
    <source>
        <dbReference type="ARBA" id="ARBA00010577"/>
    </source>
</evidence>
<dbReference type="InterPro" id="IPR005648">
    <property type="entry name" value="FlgD"/>
</dbReference>